<evidence type="ECO:0000256" key="1">
    <source>
        <dbReference type="ARBA" id="ARBA00022603"/>
    </source>
</evidence>
<evidence type="ECO:0000256" key="2">
    <source>
        <dbReference type="ARBA" id="ARBA00022679"/>
    </source>
</evidence>
<dbReference type="Proteomes" id="UP000289340">
    <property type="component" value="Chromosome 17"/>
</dbReference>
<feature type="compositionally biased region" description="Polar residues" evidence="3">
    <location>
        <begin position="75"/>
        <end position="89"/>
    </location>
</feature>
<dbReference type="SUPFAM" id="SSF53335">
    <property type="entry name" value="S-adenosyl-L-methionine-dependent methyltransferases"/>
    <property type="match status" value="1"/>
</dbReference>
<keyword evidence="1" id="KW-0489">Methyltransferase</keyword>
<proteinExistence type="predicted"/>
<evidence type="ECO:0000313" key="5">
    <source>
        <dbReference type="Proteomes" id="UP000289340"/>
    </source>
</evidence>
<dbReference type="PANTHER" id="PTHR43619">
    <property type="entry name" value="S-ADENOSYL-L-METHIONINE-DEPENDENT METHYLTRANSFERASE YKTD-RELATED"/>
    <property type="match status" value="1"/>
</dbReference>
<name>A0A445G8R8_GLYSO</name>
<dbReference type="EMBL" id="QZWG01000017">
    <property type="protein sequence ID" value="RZB57587.1"/>
    <property type="molecule type" value="Genomic_DNA"/>
</dbReference>
<feature type="compositionally biased region" description="Low complexity" evidence="3">
    <location>
        <begin position="62"/>
        <end position="74"/>
    </location>
</feature>
<feature type="region of interest" description="Disordered" evidence="3">
    <location>
        <begin position="45"/>
        <end position="99"/>
    </location>
</feature>
<sequence length="334" mass="36398">MLYSIAFSEPESYCKVQTMKAFNVNLGAGFSETKLTREPCIREPTEAYPAEPSGGIPLSPCPATATGGTTPATPSLSCPASSKGGTPSLSPIPPAPRAGHPLSLLSPPIPPAAMAAPLPLSPSQPLSRHWHWRFKLPASVNGGTHVKNEPPLVDLPKVGSTILHVRLRVPFRGDLQNKRASDVQSVAVSRPDYPGQLPRLWLRHWSEDQAGQELKLPDLLNSDAVREIHANIEKEWDFLQRSACQTAAGRALWKHAIHDPLADLLAGETYLRNLHEKIKKDILNNARETSGVILAVRTLWFDSRLEDALNSTNSREAQVVLLGAGLSTLRYILI</sequence>
<gene>
    <name evidence="4" type="ORF">D0Y65_046321</name>
</gene>
<comment type="caution">
    <text evidence="4">The sequence shown here is derived from an EMBL/GenBank/DDBJ whole genome shotgun (WGS) entry which is preliminary data.</text>
</comment>
<dbReference type="PANTHER" id="PTHR43619:SF8">
    <property type="entry name" value="LEUCINE CARBOXYL METHYLTRANSFERASE"/>
    <property type="match status" value="1"/>
</dbReference>
<dbReference type="Pfam" id="PF04072">
    <property type="entry name" value="LCM"/>
    <property type="match status" value="1"/>
</dbReference>
<protein>
    <submittedName>
        <fullName evidence="4">Uncharacterized protein</fullName>
    </submittedName>
</protein>
<reference evidence="4 5" key="1">
    <citation type="submission" date="2018-09" db="EMBL/GenBank/DDBJ databases">
        <title>A high-quality reference genome of wild soybean provides a powerful tool to mine soybean genomes.</title>
        <authorList>
            <person name="Xie M."/>
            <person name="Chung C.Y.L."/>
            <person name="Li M.-W."/>
            <person name="Wong F.-L."/>
            <person name="Chan T.-F."/>
            <person name="Lam H.-M."/>
        </authorList>
    </citation>
    <scope>NUCLEOTIDE SEQUENCE [LARGE SCALE GENOMIC DNA]</scope>
    <source>
        <strain evidence="5">cv. W05</strain>
        <tissue evidence="4">Hypocotyl of etiolated seedlings</tissue>
    </source>
</reference>
<dbReference type="GO" id="GO:0008168">
    <property type="term" value="F:methyltransferase activity"/>
    <property type="evidence" value="ECO:0007669"/>
    <property type="project" value="UniProtKB-KW"/>
</dbReference>
<accession>A0A445G8R8</accession>
<dbReference type="Gene3D" id="3.40.50.150">
    <property type="entry name" value="Vaccinia Virus protein VP39"/>
    <property type="match status" value="1"/>
</dbReference>
<dbReference type="AlphaFoldDB" id="A0A445G8R8"/>
<evidence type="ECO:0000256" key="3">
    <source>
        <dbReference type="SAM" id="MobiDB-lite"/>
    </source>
</evidence>
<dbReference type="InterPro" id="IPR007213">
    <property type="entry name" value="Ppm1/Ppm2/Tcmp"/>
</dbReference>
<dbReference type="InterPro" id="IPR029063">
    <property type="entry name" value="SAM-dependent_MTases_sf"/>
</dbReference>
<keyword evidence="2" id="KW-0808">Transferase</keyword>
<evidence type="ECO:0000313" key="4">
    <source>
        <dbReference type="EMBL" id="RZB57587.1"/>
    </source>
</evidence>
<keyword evidence="5" id="KW-1185">Reference proteome</keyword>
<dbReference type="GO" id="GO:0032259">
    <property type="term" value="P:methylation"/>
    <property type="evidence" value="ECO:0007669"/>
    <property type="project" value="UniProtKB-KW"/>
</dbReference>
<organism evidence="4 5">
    <name type="scientific">Glycine soja</name>
    <name type="common">Wild soybean</name>
    <dbReference type="NCBI Taxonomy" id="3848"/>
    <lineage>
        <taxon>Eukaryota</taxon>
        <taxon>Viridiplantae</taxon>
        <taxon>Streptophyta</taxon>
        <taxon>Embryophyta</taxon>
        <taxon>Tracheophyta</taxon>
        <taxon>Spermatophyta</taxon>
        <taxon>Magnoliopsida</taxon>
        <taxon>eudicotyledons</taxon>
        <taxon>Gunneridae</taxon>
        <taxon>Pentapetalae</taxon>
        <taxon>rosids</taxon>
        <taxon>fabids</taxon>
        <taxon>Fabales</taxon>
        <taxon>Fabaceae</taxon>
        <taxon>Papilionoideae</taxon>
        <taxon>50 kb inversion clade</taxon>
        <taxon>NPAAA clade</taxon>
        <taxon>indigoferoid/millettioid clade</taxon>
        <taxon>Phaseoleae</taxon>
        <taxon>Glycine</taxon>
        <taxon>Glycine subgen. Soja</taxon>
    </lineage>
</organism>